<gene>
    <name evidence="5" type="ORF">EDM56_21960</name>
</gene>
<dbReference type="SMART" id="SM00062">
    <property type="entry name" value="PBPb"/>
    <property type="match status" value="1"/>
</dbReference>
<feature type="region of interest" description="Disordered" evidence="2">
    <location>
        <begin position="37"/>
        <end position="56"/>
    </location>
</feature>
<dbReference type="GO" id="GO:0015276">
    <property type="term" value="F:ligand-gated monoatomic ion channel activity"/>
    <property type="evidence" value="ECO:0007669"/>
    <property type="project" value="InterPro"/>
</dbReference>
<dbReference type="InterPro" id="IPR001320">
    <property type="entry name" value="Iontro_rcpt_C"/>
</dbReference>
<dbReference type="InterPro" id="IPR001638">
    <property type="entry name" value="Solute-binding_3/MltF_N"/>
</dbReference>
<dbReference type="PANTHER" id="PTHR35936">
    <property type="entry name" value="MEMBRANE-BOUND LYTIC MUREIN TRANSGLYCOSYLASE F"/>
    <property type="match status" value="1"/>
</dbReference>
<evidence type="ECO:0000313" key="6">
    <source>
        <dbReference type="Proteomes" id="UP000271031"/>
    </source>
</evidence>
<evidence type="ECO:0000259" key="3">
    <source>
        <dbReference type="SMART" id="SM00062"/>
    </source>
</evidence>
<dbReference type="Gene3D" id="3.40.190.10">
    <property type="entry name" value="Periplasmic binding protein-like II"/>
    <property type="match status" value="2"/>
</dbReference>
<proteinExistence type="predicted"/>
<dbReference type="PANTHER" id="PTHR35936:SF17">
    <property type="entry name" value="ARGININE-BINDING EXTRACELLULAR PROTEIN ARTP"/>
    <property type="match status" value="1"/>
</dbReference>
<dbReference type="EMBL" id="RHHQ01000018">
    <property type="protein sequence ID" value="RNB83336.1"/>
    <property type="molecule type" value="Genomic_DNA"/>
</dbReference>
<comment type="caution">
    <text evidence="5">The sequence shown here is derived from an EMBL/GenBank/DDBJ whole genome shotgun (WGS) entry which is preliminary data.</text>
</comment>
<feature type="domain" description="Solute-binding protein family 3/N-terminal" evidence="3">
    <location>
        <begin position="55"/>
        <end position="280"/>
    </location>
</feature>
<dbReference type="OrthoDB" id="9775197at2"/>
<sequence length="283" mass="31270">MTTDESHRPGGIGMKTKWLAMCGLAATLFVTACGNSASNGDGSKEGQTAQGAQQTVKVATTSDGPPFVYLNPDNNKMEGLVIDILEDIAKRENLKLDYQVMNWEAMIPSLKGGKADIIAEGMYITDERKQVINFTNPYFGYGEGLMVQGDDTSTKSLDDLKGKKVGALIGTSYQTMLEEKGKSLGIEMKVYQQFGDMMKDVDNKRLDAALFDQPILVYMKKQNPALTYRVVEDYKPSLPGEIGFGVTKSKQDVLDKLNAGIDEIKKDGTLKKIYEKWGLDWKF</sequence>
<evidence type="ECO:0000259" key="4">
    <source>
        <dbReference type="SMART" id="SM00079"/>
    </source>
</evidence>
<keyword evidence="1" id="KW-0732">Signal</keyword>
<accession>A0A3M8D5G4</accession>
<dbReference type="Pfam" id="PF00497">
    <property type="entry name" value="SBP_bac_3"/>
    <property type="match status" value="1"/>
</dbReference>
<protein>
    <submittedName>
        <fullName evidence="5">Amino acid ABC transporter substrate-binding protein</fullName>
    </submittedName>
</protein>
<dbReference type="Proteomes" id="UP000271031">
    <property type="component" value="Unassembled WGS sequence"/>
</dbReference>
<dbReference type="AlphaFoldDB" id="A0A3M8D5G4"/>
<evidence type="ECO:0000256" key="1">
    <source>
        <dbReference type="ARBA" id="ARBA00022729"/>
    </source>
</evidence>
<evidence type="ECO:0000256" key="2">
    <source>
        <dbReference type="SAM" id="MobiDB-lite"/>
    </source>
</evidence>
<reference evidence="5 6" key="1">
    <citation type="submission" date="2018-10" db="EMBL/GenBank/DDBJ databases">
        <title>Phylogenomics of Brevibacillus.</title>
        <authorList>
            <person name="Dunlap C."/>
        </authorList>
    </citation>
    <scope>NUCLEOTIDE SEQUENCE [LARGE SCALE GENOMIC DNA]</scope>
    <source>
        <strain evidence="5 6">JCM 15716</strain>
    </source>
</reference>
<keyword evidence="6" id="KW-1185">Reference proteome</keyword>
<feature type="domain" description="Ionotropic glutamate receptor C-terminal" evidence="4">
    <location>
        <begin position="55"/>
        <end position="280"/>
    </location>
</feature>
<dbReference type="SUPFAM" id="SSF53850">
    <property type="entry name" value="Periplasmic binding protein-like II"/>
    <property type="match status" value="1"/>
</dbReference>
<dbReference type="GO" id="GO:0016020">
    <property type="term" value="C:membrane"/>
    <property type="evidence" value="ECO:0007669"/>
    <property type="project" value="InterPro"/>
</dbReference>
<dbReference type="SMART" id="SM00079">
    <property type="entry name" value="PBPe"/>
    <property type="match status" value="1"/>
</dbReference>
<dbReference type="CDD" id="cd13530">
    <property type="entry name" value="PBP2_peptides_like"/>
    <property type="match status" value="1"/>
</dbReference>
<name>A0A3M8D5G4_9BACL</name>
<evidence type="ECO:0000313" key="5">
    <source>
        <dbReference type="EMBL" id="RNB83336.1"/>
    </source>
</evidence>
<organism evidence="5 6">
    <name type="scientific">Brevibacillus fluminis</name>
    <dbReference type="NCBI Taxonomy" id="511487"/>
    <lineage>
        <taxon>Bacteria</taxon>
        <taxon>Bacillati</taxon>
        <taxon>Bacillota</taxon>
        <taxon>Bacilli</taxon>
        <taxon>Bacillales</taxon>
        <taxon>Paenibacillaceae</taxon>
        <taxon>Brevibacillus</taxon>
    </lineage>
</organism>